<dbReference type="Proteomes" id="UP001597417">
    <property type="component" value="Unassembled WGS sequence"/>
</dbReference>
<gene>
    <name evidence="4" type="ORF">ACFSXZ_35810</name>
</gene>
<organism evidence="4 5">
    <name type="scientific">Amycolatopsis pigmentata</name>
    <dbReference type="NCBI Taxonomy" id="450801"/>
    <lineage>
        <taxon>Bacteria</taxon>
        <taxon>Bacillati</taxon>
        <taxon>Actinomycetota</taxon>
        <taxon>Actinomycetes</taxon>
        <taxon>Pseudonocardiales</taxon>
        <taxon>Pseudonocardiaceae</taxon>
        <taxon>Amycolatopsis</taxon>
    </lineage>
</organism>
<dbReference type="PANTHER" id="PTHR30055:SF237">
    <property type="entry name" value="TRANSCRIPTIONAL REPRESSOR MCE3R"/>
    <property type="match status" value="1"/>
</dbReference>
<protein>
    <submittedName>
        <fullName evidence="4">TetR/AcrR family transcriptional regulator</fullName>
    </submittedName>
</protein>
<name>A0ABW5G7L1_9PSEU</name>
<evidence type="ECO:0000256" key="2">
    <source>
        <dbReference type="PROSITE-ProRule" id="PRU00335"/>
    </source>
</evidence>
<evidence type="ECO:0000313" key="4">
    <source>
        <dbReference type="EMBL" id="MFD2421712.1"/>
    </source>
</evidence>
<keyword evidence="1 2" id="KW-0238">DNA-binding</keyword>
<feature type="DNA-binding region" description="H-T-H motif" evidence="2">
    <location>
        <begin position="237"/>
        <end position="256"/>
    </location>
</feature>
<feature type="domain" description="HTH tetR-type" evidence="3">
    <location>
        <begin position="14"/>
        <end position="74"/>
    </location>
</feature>
<feature type="DNA-binding region" description="H-T-H motif" evidence="2">
    <location>
        <begin position="37"/>
        <end position="56"/>
    </location>
</feature>
<accession>A0ABW5G7L1</accession>
<dbReference type="RefSeq" id="WP_378270455.1">
    <property type="nucleotide sequence ID" value="NZ_JBHUKR010000023.1"/>
</dbReference>
<dbReference type="Gene3D" id="1.10.357.10">
    <property type="entry name" value="Tetracycline Repressor, domain 2"/>
    <property type="match status" value="2"/>
</dbReference>
<dbReference type="Gene3D" id="1.10.10.60">
    <property type="entry name" value="Homeodomain-like"/>
    <property type="match status" value="2"/>
</dbReference>
<dbReference type="EMBL" id="JBHUKR010000023">
    <property type="protein sequence ID" value="MFD2421712.1"/>
    <property type="molecule type" value="Genomic_DNA"/>
</dbReference>
<feature type="domain" description="HTH tetR-type" evidence="3">
    <location>
        <begin position="214"/>
        <end position="274"/>
    </location>
</feature>
<keyword evidence="5" id="KW-1185">Reference proteome</keyword>
<comment type="caution">
    <text evidence="4">The sequence shown here is derived from an EMBL/GenBank/DDBJ whole genome shotgun (WGS) entry which is preliminary data.</text>
</comment>
<sequence length="404" mass="45255">MDKEIAEPARARPRDRRLQIAKNAGELFSARGFHSVRMDDIAEASGITARALYRHYENKQALLAHVVLEDQQRMIETLTELTVKPAEERDLDDSLTALTEAALESRRLSLLWQREARHLGADDYRRVRAQTRWIANQFEALLIKSEYADLGDAAADIRSWVLMSLLSSHGHYEHALSRQRITRELIAASKRVLAEPAAVPGAEAGDDGVARTSGSRREQLISSAANAFRHHGYAGVSIDDIGSEIGVVGPALYRYFDNKADILVAAVMRLQEWQALEMTRAMRTARSDECVLAALVEGYLRVALEATDLLAVSLTERLYLPEPVNERFDRIRADYLGEWQRWMAVTRPEVPEALAAVLVNTAKTIVDDCVRIPHLREYPNFAAELTSAAFATLGLDRVGQREKT</sequence>
<dbReference type="InterPro" id="IPR050109">
    <property type="entry name" value="HTH-type_TetR-like_transc_reg"/>
</dbReference>
<dbReference type="SUPFAM" id="SSF46689">
    <property type="entry name" value="Homeodomain-like"/>
    <property type="match status" value="2"/>
</dbReference>
<evidence type="ECO:0000259" key="3">
    <source>
        <dbReference type="PROSITE" id="PS50977"/>
    </source>
</evidence>
<dbReference type="PRINTS" id="PR00455">
    <property type="entry name" value="HTHTETR"/>
</dbReference>
<dbReference type="PROSITE" id="PS50977">
    <property type="entry name" value="HTH_TETR_2"/>
    <property type="match status" value="2"/>
</dbReference>
<reference evidence="5" key="1">
    <citation type="journal article" date="2019" name="Int. J. Syst. Evol. Microbiol.">
        <title>The Global Catalogue of Microorganisms (GCM) 10K type strain sequencing project: providing services to taxonomists for standard genome sequencing and annotation.</title>
        <authorList>
            <consortium name="The Broad Institute Genomics Platform"/>
            <consortium name="The Broad Institute Genome Sequencing Center for Infectious Disease"/>
            <person name="Wu L."/>
            <person name="Ma J."/>
        </authorList>
    </citation>
    <scope>NUCLEOTIDE SEQUENCE [LARGE SCALE GENOMIC DNA]</scope>
    <source>
        <strain evidence="5">CGMCC 4.7645</strain>
    </source>
</reference>
<dbReference type="Pfam" id="PF00440">
    <property type="entry name" value="TetR_N"/>
    <property type="match status" value="2"/>
</dbReference>
<dbReference type="PANTHER" id="PTHR30055">
    <property type="entry name" value="HTH-TYPE TRANSCRIPTIONAL REGULATOR RUTR"/>
    <property type="match status" value="1"/>
</dbReference>
<proteinExistence type="predicted"/>
<evidence type="ECO:0000313" key="5">
    <source>
        <dbReference type="Proteomes" id="UP001597417"/>
    </source>
</evidence>
<evidence type="ECO:0000256" key="1">
    <source>
        <dbReference type="ARBA" id="ARBA00023125"/>
    </source>
</evidence>
<dbReference type="InterPro" id="IPR001647">
    <property type="entry name" value="HTH_TetR"/>
</dbReference>
<dbReference type="InterPro" id="IPR009057">
    <property type="entry name" value="Homeodomain-like_sf"/>
</dbReference>